<feature type="compositionally biased region" description="Basic and acidic residues" evidence="6">
    <location>
        <begin position="586"/>
        <end position="605"/>
    </location>
</feature>
<evidence type="ECO:0000256" key="5">
    <source>
        <dbReference type="PROSITE-ProRule" id="PRU00176"/>
    </source>
</evidence>
<protein>
    <submittedName>
        <fullName evidence="8">Related to nucleolar protein NOP4 (NOP77)</fullName>
    </submittedName>
</protein>
<comment type="subcellular location">
    <subcellularLocation>
        <location evidence="1">Nucleus</location>
    </subcellularLocation>
</comment>
<organism evidence="8 9">
    <name type="scientific">Cephalotrichum gorgonifer</name>
    <dbReference type="NCBI Taxonomy" id="2041049"/>
    <lineage>
        <taxon>Eukaryota</taxon>
        <taxon>Fungi</taxon>
        <taxon>Dikarya</taxon>
        <taxon>Ascomycota</taxon>
        <taxon>Pezizomycotina</taxon>
        <taxon>Sordariomycetes</taxon>
        <taxon>Hypocreomycetidae</taxon>
        <taxon>Microascales</taxon>
        <taxon>Microascaceae</taxon>
        <taxon>Cephalotrichum</taxon>
    </lineage>
</organism>
<feature type="domain" description="RRM" evidence="7">
    <location>
        <begin position="547"/>
        <end position="679"/>
    </location>
</feature>
<evidence type="ECO:0000256" key="2">
    <source>
        <dbReference type="ARBA" id="ARBA00022737"/>
    </source>
</evidence>
<feature type="compositionally biased region" description="Gly residues" evidence="6">
    <location>
        <begin position="720"/>
        <end position="732"/>
    </location>
</feature>
<keyword evidence="2" id="KW-0677">Repeat</keyword>
<evidence type="ECO:0000256" key="4">
    <source>
        <dbReference type="ARBA" id="ARBA00023242"/>
    </source>
</evidence>
<keyword evidence="3 5" id="KW-0694">RNA-binding</keyword>
<keyword evidence="4" id="KW-0539">Nucleus</keyword>
<evidence type="ECO:0000256" key="3">
    <source>
        <dbReference type="ARBA" id="ARBA00022884"/>
    </source>
</evidence>
<feature type="compositionally biased region" description="Basic and acidic residues" evidence="6">
    <location>
        <begin position="737"/>
        <end position="748"/>
    </location>
</feature>
<dbReference type="InterPro" id="IPR034808">
    <property type="entry name" value="Nop4p_RRM3"/>
</dbReference>
<dbReference type="InterPro" id="IPR035979">
    <property type="entry name" value="RBD_domain_sf"/>
</dbReference>
<feature type="region of interest" description="Disordered" evidence="6">
    <location>
        <begin position="583"/>
        <end position="609"/>
    </location>
</feature>
<dbReference type="Pfam" id="PF00076">
    <property type="entry name" value="RRM_1"/>
    <property type="match status" value="3"/>
</dbReference>
<evidence type="ECO:0000256" key="1">
    <source>
        <dbReference type="ARBA" id="ARBA00004123"/>
    </source>
</evidence>
<feature type="compositionally biased region" description="Basic and acidic residues" evidence="6">
    <location>
        <begin position="693"/>
        <end position="706"/>
    </location>
</feature>
<feature type="region of interest" description="Disordered" evidence="6">
    <location>
        <begin position="325"/>
        <end position="365"/>
    </location>
</feature>
<evidence type="ECO:0000313" key="8">
    <source>
        <dbReference type="EMBL" id="SPN98341.1"/>
    </source>
</evidence>
<gene>
    <name evidence="8" type="ORF">DNG_01388</name>
</gene>
<sequence length="768" mass="85805">MAPNPNSKKRQRDEAQETHDTLEKGEEPLSDKAIEELAKTETTFGAARGSKRPRVEASRSLFVRSLPPNATNESLTEFFSQHYPVKHSTVVIDQKTKESRGYGFVTFADQDDAKDAKEKLDSVEWEGRKLRLDVAEPRARGGGKEGKEKKPELSSAKQEREAALEESRRPAKLIVRNLPWSVKKPQDLAKLFQSFGKIKHADLPNTNGKLKGFGFVTMRRRKHAQKALETINEKEVDGRTLAVDWAVDKEVWEEQLQKDEKKPVAEDASEAKDSGEESSMQFTAMVDTAKEVKDKKKGGQAERETTPTADEDLAAFMANHMDDLESESDFDEEDEEEDEDGGVKLDNDDLDDSDGKEVAARQHPKKNMVTDNSSTLFIRNLPYTATDDQVKALFAHFGPVRYARVVKDKATDRPAGTAFVCFFNPADCKACIMGAPRRETKPSSGANMKRSVLHDETVDPDGKYTLDGRVLQVAQAVSKDEVSRFSKDGDDTGKDKRRLFLLSEGVITPSSPLFSLLAPSEIKMRDTSLAQRKKLVQSNPTLHISLTRLAIRNIPRNMTPKELKELARKAVVGFATDVKQGLRKPLSKEENARGADEAREAEQQRRAKNKGLVKQAKLIFETVDGAKAPMSEGSKSRGYGFIEYWTHRSALMALRFLNAHQLQDDRGKKQRLIAEFAIENAQVVNRRNQQQVKSREAPQKKPEVSTDKLAPWGGKEGAKGGKPNGNGTGRNGSGQSKAERAEGRKEDIQQTLIARKRMVRKKKARARS</sequence>
<dbReference type="CDD" id="cd12676">
    <property type="entry name" value="RRM3_Nop4p"/>
    <property type="match status" value="1"/>
</dbReference>
<dbReference type="PANTHER" id="PTHR48039">
    <property type="entry name" value="RNA-BINDING MOTIF PROTEIN 14B"/>
    <property type="match status" value="1"/>
</dbReference>
<comment type="caution">
    <text evidence="8">The sequence shown here is derived from an EMBL/GenBank/DDBJ whole genome shotgun (WGS) entry which is preliminary data.</text>
</comment>
<feature type="region of interest" description="Disordered" evidence="6">
    <location>
        <begin position="133"/>
        <end position="168"/>
    </location>
</feature>
<feature type="region of interest" description="Disordered" evidence="6">
    <location>
        <begin position="254"/>
        <end position="310"/>
    </location>
</feature>
<dbReference type="InterPro" id="IPR012677">
    <property type="entry name" value="Nucleotide-bd_a/b_plait_sf"/>
</dbReference>
<feature type="domain" description="RRM" evidence="7">
    <location>
        <begin position="374"/>
        <end position="478"/>
    </location>
</feature>
<dbReference type="Proteomes" id="UP001187682">
    <property type="component" value="Unassembled WGS sequence"/>
</dbReference>
<evidence type="ECO:0000256" key="6">
    <source>
        <dbReference type="SAM" id="MobiDB-lite"/>
    </source>
</evidence>
<evidence type="ECO:0000313" key="9">
    <source>
        <dbReference type="Proteomes" id="UP001187682"/>
    </source>
</evidence>
<dbReference type="InterPro" id="IPR000504">
    <property type="entry name" value="RRM_dom"/>
</dbReference>
<feature type="region of interest" description="Disordered" evidence="6">
    <location>
        <begin position="686"/>
        <end position="768"/>
    </location>
</feature>
<dbReference type="SUPFAM" id="SSF54928">
    <property type="entry name" value="RNA-binding domain, RBD"/>
    <property type="match status" value="3"/>
</dbReference>
<feature type="compositionally biased region" description="Acidic residues" evidence="6">
    <location>
        <begin position="325"/>
        <end position="340"/>
    </location>
</feature>
<dbReference type="PROSITE" id="PS50102">
    <property type="entry name" value="RRM"/>
    <property type="match status" value="4"/>
</dbReference>
<dbReference type="PANTHER" id="PTHR48039:SF5">
    <property type="entry name" value="RNA-BINDING PROTEIN 28"/>
    <property type="match status" value="1"/>
</dbReference>
<feature type="compositionally biased region" description="Basic and acidic residues" evidence="6">
    <location>
        <begin position="288"/>
        <end position="305"/>
    </location>
</feature>
<dbReference type="InterPro" id="IPR051945">
    <property type="entry name" value="RRM_MRD1_RNA_proc_ribogen"/>
</dbReference>
<feature type="domain" description="RRM" evidence="7">
    <location>
        <begin position="59"/>
        <end position="137"/>
    </location>
</feature>
<name>A0AAE8SRL2_9PEZI</name>
<feature type="compositionally biased region" description="Basic and acidic residues" evidence="6">
    <location>
        <begin position="341"/>
        <end position="360"/>
    </location>
</feature>
<feature type="compositionally biased region" description="Basic residues" evidence="6">
    <location>
        <begin position="754"/>
        <end position="768"/>
    </location>
</feature>
<feature type="compositionally biased region" description="Basic and acidic residues" evidence="6">
    <location>
        <begin position="254"/>
        <end position="275"/>
    </location>
</feature>
<keyword evidence="9" id="KW-1185">Reference proteome</keyword>
<feature type="domain" description="RRM" evidence="7">
    <location>
        <begin position="171"/>
        <end position="248"/>
    </location>
</feature>
<dbReference type="AlphaFoldDB" id="A0AAE8SRL2"/>
<evidence type="ECO:0000259" key="7">
    <source>
        <dbReference type="PROSITE" id="PS50102"/>
    </source>
</evidence>
<accession>A0AAE8SRL2</accession>
<proteinExistence type="predicted"/>
<feature type="region of interest" description="Disordered" evidence="6">
    <location>
        <begin position="1"/>
        <end position="32"/>
    </location>
</feature>
<dbReference type="GO" id="GO:0003729">
    <property type="term" value="F:mRNA binding"/>
    <property type="evidence" value="ECO:0007669"/>
    <property type="project" value="TreeGrafter"/>
</dbReference>
<reference evidence="8" key="1">
    <citation type="submission" date="2018-03" db="EMBL/GenBank/DDBJ databases">
        <authorList>
            <person name="Guldener U."/>
        </authorList>
    </citation>
    <scope>NUCLEOTIDE SEQUENCE</scope>
</reference>
<dbReference type="EMBL" id="ONZQ02000002">
    <property type="protein sequence ID" value="SPN98341.1"/>
    <property type="molecule type" value="Genomic_DNA"/>
</dbReference>
<feature type="compositionally biased region" description="Basic and acidic residues" evidence="6">
    <location>
        <begin position="11"/>
        <end position="32"/>
    </location>
</feature>
<dbReference type="GO" id="GO:0005730">
    <property type="term" value="C:nucleolus"/>
    <property type="evidence" value="ECO:0007669"/>
    <property type="project" value="TreeGrafter"/>
</dbReference>
<dbReference type="Gene3D" id="3.30.70.330">
    <property type="match status" value="4"/>
</dbReference>
<dbReference type="SMART" id="SM00360">
    <property type="entry name" value="RRM"/>
    <property type="match status" value="4"/>
</dbReference>